<reference evidence="1" key="3">
    <citation type="submission" date="2025-09" db="UniProtKB">
        <authorList>
            <consortium name="Ensembl"/>
        </authorList>
    </citation>
    <scope>IDENTIFICATION</scope>
</reference>
<organism evidence="1 2">
    <name type="scientific">Sparus aurata</name>
    <name type="common">Gilthead sea bream</name>
    <dbReference type="NCBI Taxonomy" id="8175"/>
    <lineage>
        <taxon>Eukaryota</taxon>
        <taxon>Metazoa</taxon>
        <taxon>Chordata</taxon>
        <taxon>Craniata</taxon>
        <taxon>Vertebrata</taxon>
        <taxon>Euteleostomi</taxon>
        <taxon>Actinopterygii</taxon>
        <taxon>Neopterygii</taxon>
        <taxon>Teleostei</taxon>
        <taxon>Neoteleostei</taxon>
        <taxon>Acanthomorphata</taxon>
        <taxon>Eupercaria</taxon>
        <taxon>Spariformes</taxon>
        <taxon>Sparidae</taxon>
        <taxon>Sparus</taxon>
    </lineage>
</organism>
<evidence type="ECO:0000313" key="2">
    <source>
        <dbReference type="Proteomes" id="UP000472265"/>
    </source>
</evidence>
<name>A0A671W875_SPAAU</name>
<accession>A0A671W875</accession>
<sequence>MLGHVLALAVVTVRHVHDHHEGRAGDEDELQGPQADVGDGEEVVVADVGAAGLLGVAVKVFLLVAPHSLRRHHVHHHSEDKHHRQPYPAERCGVFVHPTEEGLEGLPVHVLGCVSPFFVERHATVFISGECIDAPMSF</sequence>
<dbReference type="InParanoid" id="A0A671W875"/>
<reference evidence="1" key="1">
    <citation type="submission" date="2021-04" db="EMBL/GenBank/DDBJ databases">
        <authorList>
            <consortium name="Wellcome Sanger Institute Data Sharing"/>
        </authorList>
    </citation>
    <scope>NUCLEOTIDE SEQUENCE [LARGE SCALE GENOMIC DNA]</scope>
</reference>
<dbReference type="AlphaFoldDB" id="A0A671W875"/>
<dbReference type="OMA" id="WISACLN"/>
<keyword evidence="2" id="KW-1185">Reference proteome</keyword>
<protein>
    <submittedName>
        <fullName evidence="1">Uncharacterized protein</fullName>
    </submittedName>
</protein>
<proteinExistence type="predicted"/>
<evidence type="ECO:0000313" key="1">
    <source>
        <dbReference type="Ensembl" id="ENSSAUP00010034869.1"/>
    </source>
</evidence>
<dbReference type="Ensembl" id="ENSSAUT00010036730.1">
    <property type="protein sequence ID" value="ENSSAUP00010034869.1"/>
    <property type="gene ID" value="ENSSAUG00010014746.1"/>
</dbReference>
<dbReference type="GeneTree" id="ENSGT01120000272035"/>
<reference evidence="1" key="2">
    <citation type="submission" date="2025-08" db="UniProtKB">
        <authorList>
            <consortium name="Ensembl"/>
        </authorList>
    </citation>
    <scope>IDENTIFICATION</scope>
</reference>
<dbReference type="Proteomes" id="UP000472265">
    <property type="component" value="Chromosome 16"/>
</dbReference>